<protein>
    <submittedName>
        <fullName evidence="2">ATPase family associated with various cellular activities (AAA)</fullName>
    </submittedName>
</protein>
<dbReference type="AlphaFoldDB" id="A0A1I4H490"/>
<dbReference type="GO" id="GO:0005524">
    <property type="term" value="F:ATP binding"/>
    <property type="evidence" value="ECO:0007669"/>
    <property type="project" value="InterPro"/>
</dbReference>
<gene>
    <name evidence="2" type="ORF">SAMN05216302_10708</name>
</gene>
<dbReference type="Proteomes" id="UP000199533">
    <property type="component" value="Unassembled WGS sequence"/>
</dbReference>
<dbReference type="GO" id="GO:0016887">
    <property type="term" value="F:ATP hydrolysis activity"/>
    <property type="evidence" value="ECO:0007669"/>
    <property type="project" value="InterPro"/>
</dbReference>
<dbReference type="InterPro" id="IPR027417">
    <property type="entry name" value="P-loop_NTPase"/>
</dbReference>
<dbReference type="Gene3D" id="3.40.50.300">
    <property type="entry name" value="P-loop containing nucleotide triphosphate hydrolases"/>
    <property type="match status" value="1"/>
</dbReference>
<dbReference type="OrthoDB" id="9802352at2"/>
<dbReference type="PANTHER" id="PTHR23077:SF198">
    <property type="entry name" value="ATP-DEPENDENT ZINC METALLOPROTEASE FTSH"/>
    <property type="match status" value="1"/>
</dbReference>
<keyword evidence="3" id="KW-1185">Reference proteome</keyword>
<dbReference type="RefSeq" id="WP_090703635.1">
    <property type="nucleotide sequence ID" value="NZ_FOSP01000070.1"/>
</dbReference>
<sequence length="328" mass="36616">MASAVQLKALLQSHLEGDDARFYSVAMQVAAHQAKLGHGKLAEELRALIDQAKANPSLMSDRKAVPISKPRGELVSLLSVSYPKSHLAEMVLNVDLEMQLVRIIREQRHAAEILSHGLHPRRKLLLVGPPGTGKTMTASVLGGELGLPLFQVRLDGLITKFMGETAAKLRQIFESTQKTRGVYFFDEFDAIGSQRGLTNDVGEVRRILNSFLQMIEQDESHSLIVCATNHPDILDNALFRRFDDLLHYELPDEAHIADVLKTRLSRMAIKNISWKRLASKSLGLSYAELVRAADEALKSALIERNDKVSEKDVCIAIEERRKLSLRLN</sequence>
<evidence type="ECO:0000313" key="3">
    <source>
        <dbReference type="Proteomes" id="UP000199533"/>
    </source>
</evidence>
<reference evidence="3" key="1">
    <citation type="submission" date="2016-10" db="EMBL/GenBank/DDBJ databases">
        <authorList>
            <person name="Varghese N."/>
            <person name="Submissions S."/>
        </authorList>
    </citation>
    <scope>NUCLEOTIDE SEQUENCE [LARGE SCALE GENOMIC DNA]</scope>
    <source>
        <strain evidence="3">Nm69</strain>
    </source>
</reference>
<dbReference type="Pfam" id="PF00004">
    <property type="entry name" value="AAA"/>
    <property type="match status" value="1"/>
</dbReference>
<name>A0A1I4H490_9PROT</name>
<organism evidence="2 3">
    <name type="scientific">Nitrosomonas aestuarii</name>
    <dbReference type="NCBI Taxonomy" id="52441"/>
    <lineage>
        <taxon>Bacteria</taxon>
        <taxon>Pseudomonadati</taxon>
        <taxon>Pseudomonadota</taxon>
        <taxon>Betaproteobacteria</taxon>
        <taxon>Nitrosomonadales</taxon>
        <taxon>Nitrosomonadaceae</taxon>
        <taxon>Nitrosomonas</taxon>
    </lineage>
</organism>
<dbReference type="EMBL" id="FOSP01000070">
    <property type="protein sequence ID" value="SFL37088.1"/>
    <property type="molecule type" value="Genomic_DNA"/>
</dbReference>
<feature type="domain" description="AAA+ ATPase" evidence="1">
    <location>
        <begin position="120"/>
        <end position="252"/>
    </location>
</feature>
<proteinExistence type="predicted"/>
<dbReference type="InterPro" id="IPR003959">
    <property type="entry name" value="ATPase_AAA_core"/>
</dbReference>
<dbReference type="STRING" id="52441.SAMN05216302_10708"/>
<dbReference type="InterPro" id="IPR003593">
    <property type="entry name" value="AAA+_ATPase"/>
</dbReference>
<evidence type="ECO:0000313" key="2">
    <source>
        <dbReference type="EMBL" id="SFL37088.1"/>
    </source>
</evidence>
<dbReference type="SMART" id="SM00382">
    <property type="entry name" value="AAA"/>
    <property type="match status" value="1"/>
</dbReference>
<dbReference type="Gene3D" id="1.10.8.60">
    <property type="match status" value="1"/>
</dbReference>
<evidence type="ECO:0000259" key="1">
    <source>
        <dbReference type="SMART" id="SM00382"/>
    </source>
</evidence>
<dbReference type="InterPro" id="IPR050168">
    <property type="entry name" value="AAA_ATPase_domain"/>
</dbReference>
<dbReference type="PANTHER" id="PTHR23077">
    <property type="entry name" value="AAA-FAMILY ATPASE"/>
    <property type="match status" value="1"/>
</dbReference>
<accession>A0A1I4H490</accession>
<dbReference type="CDD" id="cd19481">
    <property type="entry name" value="RecA-like_protease"/>
    <property type="match status" value="1"/>
</dbReference>
<dbReference type="SUPFAM" id="SSF52540">
    <property type="entry name" value="P-loop containing nucleoside triphosphate hydrolases"/>
    <property type="match status" value="1"/>
</dbReference>